<feature type="non-terminal residue" evidence="1">
    <location>
        <position position="150"/>
    </location>
</feature>
<dbReference type="EMBL" id="JASCZI010243642">
    <property type="protein sequence ID" value="MED6213438.1"/>
    <property type="molecule type" value="Genomic_DNA"/>
</dbReference>
<comment type="caution">
    <text evidence="1">The sequence shown here is derived from an EMBL/GenBank/DDBJ whole genome shotgun (WGS) entry which is preliminary data.</text>
</comment>
<sequence length="150" mass="16715">MIKQPLLLHQSLKQQTNYHTLFSLHRPYFHGGGGATSKMGTSSTFALLWPAHSEKTKRKLKRFVLPLRRAQASPISSAIAKDIDDDHVIDDTKEKKNIGGMVKVKAVVMVKLTKAGFFSSLTLDRKIDYLTDLLGKSVLLELVSSHLLDS</sequence>
<protein>
    <submittedName>
        <fullName evidence="1">Uncharacterized protein</fullName>
    </submittedName>
</protein>
<keyword evidence="2" id="KW-1185">Reference proteome</keyword>
<evidence type="ECO:0000313" key="2">
    <source>
        <dbReference type="Proteomes" id="UP001341840"/>
    </source>
</evidence>
<proteinExistence type="predicted"/>
<accession>A0ABU6YWZ8</accession>
<name>A0ABU6YWZ8_9FABA</name>
<dbReference type="Proteomes" id="UP001341840">
    <property type="component" value="Unassembled WGS sequence"/>
</dbReference>
<reference evidence="1 2" key="1">
    <citation type="journal article" date="2023" name="Plants (Basel)">
        <title>Bridging the Gap: Combining Genomics and Transcriptomics Approaches to Understand Stylosanthes scabra, an Orphan Legume from the Brazilian Caatinga.</title>
        <authorList>
            <person name="Ferreira-Neto J.R.C."/>
            <person name="da Silva M.D."/>
            <person name="Binneck E."/>
            <person name="de Melo N.F."/>
            <person name="da Silva R.H."/>
            <person name="de Melo A.L.T.M."/>
            <person name="Pandolfi V."/>
            <person name="Bustamante F.O."/>
            <person name="Brasileiro-Vidal A.C."/>
            <person name="Benko-Iseppon A.M."/>
        </authorList>
    </citation>
    <scope>NUCLEOTIDE SEQUENCE [LARGE SCALE GENOMIC DNA]</scope>
    <source>
        <tissue evidence="1">Leaves</tissue>
    </source>
</reference>
<organism evidence="1 2">
    <name type="scientific">Stylosanthes scabra</name>
    <dbReference type="NCBI Taxonomy" id="79078"/>
    <lineage>
        <taxon>Eukaryota</taxon>
        <taxon>Viridiplantae</taxon>
        <taxon>Streptophyta</taxon>
        <taxon>Embryophyta</taxon>
        <taxon>Tracheophyta</taxon>
        <taxon>Spermatophyta</taxon>
        <taxon>Magnoliopsida</taxon>
        <taxon>eudicotyledons</taxon>
        <taxon>Gunneridae</taxon>
        <taxon>Pentapetalae</taxon>
        <taxon>rosids</taxon>
        <taxon>fabids</taxon>
        <taxon>Fabales</taxon>
        <taxon>Fabaceae</taxon>
        <taxon>Papilionoideae</taxon>
        <taxon>50 kb inversion clade</taxon>
        <taxon>dalbergioids sensu lato</taxon>
        <taxon>Dalbergieae</taxon>
        <taxon>Pterocarpus clade</taxon>
        <taxon>Stylosanthes</taxon>
    </lineage>
</organism>
<gene>
    <name evidence="1" type="ORF">PIB30_093352</name>
</gene>
<evidence type="ECO:0000313" key="1">
    <source>
        <dbReference type="EMBL" id="MED6213438.1"/>
    </source>
</evidence>